<comment type="similarity">
    <text evidence="3 14">Belongs to the pyruvate kinase family.</text>
</comment>
<dbReference type="EMBL" id="JBHPBY010000096">
    <property type="protein sequence ID" value="MFC1850400.1"/>
    <property type="molecule type" value="Genomic_DNA"/>
</dbReference>
<dbReference type="InterPro" id="IPR015806">
    <property type="entry name" value="Pyrv_Knase_insert_dom_sf"/>
</dbReference>
<organism evidence="17 18">
    <name type="scientific">candidate division CSSED10-310 bacterium</name>
    <dbReference type="NCBI Taxonomy" id="2855610"/>
    <lineage>
        <taxon>Bacteria</taxon>
        <taxon>Bacteria division CSSED10-310</taxon>
    </lineage>
</organism>
<comment type="catalytic activity">
    <reaction evidence="14">
        <text>pyruvate + ATP = phosphoenolpyruvate + ADP + H(+)</text>
        <dbReference type="Rhea" id="RHEA:18157"/>
        <dbReference type="ChEBI" id="CHEBI:15361"/>
        <dbReference type="ChEBI" id="CHEBI:15378"/>
        <dbReference type="ChEBI" id="CHEBI:30616"/>
        <dbReference type="ChEBI" id="CHEBI:58702"/>
        <dbReference type="ChEBI" id="CHEBI:456216"/>
        <dbReference type="EC" id="2.7.1.40"/>
    </reaction>
</comment>
<dbReference type="Gene3D" id="2.40.33.10">
    <property type="entry name" value="PK beta-barrel domain-like"/>
    <property type="match status" value="1"/>
</dbReference>
<evidence type="ECO:0000256" key="5">
    <source>
        <dbReference type="ARBA" id="ARBA00022679"/>
    </source>
</evidence>
<dbReference type="Gene3D" id="3.20.20.60">
    <property type="entry name" value="Phosphoenolpyruvate-binding domains"/>
    <property type="match status" value="1"/>
</dbReference>
<evidence type="ECO:0000256" key="7">
    <source>
        <dbReference type="ARBA" id="ARBA00022741"/>
    </source>
</evidence>
<evidence type="ECO:0000256" key="2">
    <source>
        <dbReference type="ARBA" id="ARBA00004997"/>
    </source>
</evidence>
<sequence length="484" mass="53052">MLQHNDAKKLKKRTKIVATLGPACMEEDVMRRMIMAGVNVFRINFSHHKPDTSVAIVTQIRNISRELQLPVAILGDLRGPRIRVGNVRDGKIRLATGHKIIMTPEPVLGDEDRISFSYPHLAGDVAPGTTILIDNGVIILEVKECRENDTIHCLVTRGGELSSRRGMNLPGTKISLPALTQKDIEDVDFAITNQLDFLALSFVQSAEDVVQLKSLLMSKNATIPIIAKIENHHALQDIEAIAGESYGVMVARGDLALEMSIQEIPIAQKRIIDVCRQAAVPVITATQMLESMIDHPQPTRAEATDIANAVLDGTDALMLSGETAIGKYPLETVETMVCIAHRMEEAWLQGETPGPPAMEPREEIDSTIAYASTVIARTLKAATIITHTTTGSTSRRVAKHRPHIPILALTSCQQTQRWLALSWGVDSALIEDIDDTRQLVEAACNEALVFRFAQAGDTLVISAGIPLRMSGKTNFIRVEQIPHH</sequence>
<evidence type="ECO:0000259" key="16">
    <source>
        <dbReference type="Pfam" id="PF02887"/>
    </source>
</evidence>
<comment type="cofactor">
    <cofactor evidence="1">
        <name>K(+)</name>
        <dbReference type="ChEBI" id="CHEBI:29103"/>
    </cofactor>
</comment>
<feature type="domain" description="Pyruvate kinase C-terminal" evidence="16">
    <location>
        <begin position="367"/>
        <end position="478"/>
    </location>
</feature>
<name>A0ABV6YW19_UNCC1</name>
<protein>
    <recommendedName>
        <fullName evidence="4 13">Pyruvate kinase</fullName>
        <ecNumber evidence="4 13">2.7.1.40</ecNumber>
    </recommendedName>
</protein>
<keyword evidence="5 14" id="KW-0808">Transferase</keyword>
<dbReference type="PROSITE" id="PS00110">
    <property type="entry name" value="PYRUVATE_KINASE"/>
    <property type="match status" value="1"/>
</dbReference>
<dbReference type="NCBIfam" id="NF004491">
    <property type="entry name" value="PRK05826.1"/>
    <property type="match status" value="1"/>
</dbReference>
<dbReference type="InterPro" id="IPR015793">
    <property type="entry name" value="Pyrv_Knase_brl"/>
</dbReference>
<dbReference type="PRINTS" id="PR01050">
    <property type="entry name" value="PYRUVTKNASE"/>
</dbReference>
<dbReference type="InterPro" id="IPR011037">
    <property type="entry name" value="Pyrv_Knase-like_insert_dom_sf"/>
</dbReference>
<dbReference type="GO" id="GO:0016301">
    <property type="term" value="F:kinase activity"/>
    <property type="evidence" value="ECO:0007669"/>
    <property type="project" value="UniProtKB-KW"/>
</dbReference>
<keyword evidence="9" id="KW-0067">ATP-binding</keyword>
<evidence type="ECO:0000256" key="8">
    <source>
        <dbReference type="ARBA" id="ARBA00022777"/>
    </source>
</evidence>
<dbReference type="InterPro" id="IPR040442">
    <property type="entry name" value="Pyrv_kinase-like_dom_sf"/>
</dbReference>
<gene>
    <name evidence="17" type="primary">pyk</name>
    <name evidence="17" type="ORF">ACFL27_09440</name>
</gene>
<dbReference type="NCBIfam" id="NF004978">
    <property type="entry name" value="PRK06354.1"/>
    <property type="match status" value="1"/>
</dbReference>
<dbReference type="InterPro" id="IPR015813">
    <property type="entry name" value="Pyrv/PenolPyrv_kinase-like_dom"/>
</dbReference>
<evidence type="ECO:0000313" key="18">
    <source>
        <dbReference type="Proteomes" id="UP001594351"/>
    </source>
</evidence>
<dbReference type="Proteomes" id="UP001594351">
    <property type="component" value="Unassembled WGS sequence"/>
</dbReference>
<dbReference type="InterPro" id="IPR015795">
    <property type="entry name" value="Pyrv_Knase_C"/>
</dbReference>
<keyword evidence="10 14" id="KW-0460">Magnesium</keyword>
<keyword evidence="11 14" id="KW-0324">Glycolysis</keyword>
<evidence type="ECO:0000256" key="3">
    <source>
        <dbReference type="ARBA" id="ARBA00008663"/>
    </source>
</evidence>
<dbReference type="InterPro" id="IPR018209">
    <property type="entry name" value="Pyrv_Knase_AS"/>
</dbReference>
<dbReference type="EC" id="2.7.1.40" evidence="4 13"/>
<dbReference type="SUPFAM" id="SSF50800">
    <property type="entry name" value="PK beta-barrel domain-like"/>
    <property type="match status" value="1"/>
</dbReference>
<dbReference type="InterPro" id="IPR036918">
    <property type="entry name" value="Pyrv_Knase_C_sf"/>
</dbReference>
<evidence type="ECO:0000256" key="4">
    <source>
        <dbReference type="ARBA" id="ARBA00012142"/>
    </source>
</evidence>
<dbReference type="Pfam" id="PF00224">
    <property type="entry name" value="PK"/>
    <property type="match status" value="1"/>
</dbReference>
<keyword evidence="6" id="KW-0479">Metal-binding</keyword>
<reference evidence="17 18" key="1">
    <citation type="submission" date="2024-09" db="EMBL/GenBank/DDBJ databases">
        <title>Laminarin stimulates single cell rates of sulfate reduction while oxygen inhibits transcriptomic activity in coastal marine sediment.</title>
        <authorList>
            <person name="Lindsay M."/>
            <person name="Orcutt B."/>
            <person name="Emerson D."/>
            <person name="Stepanauskas R."/>
            <person name="D'Angelo T."/>
        </authorList>
    </citation>
    <scope>NUCLEOTIDE SEQUENCE [LARGE SCALE GENOMIC DNA]</scope>
    <source>
        <strain evidence="17">SAG AM-311-K15</strain>
    </source>
</reference>
<comment type="pathway">
    <text evidence="2 14">Carbohydrate degradation; glycolysis; pyruvate from D-glyceraldehyde 3-phosphate: step 5/5.</text>
</comment>
<evidence type="ECO:0000256" key="9">
    <source>
        <dbReference type="ARBA" id="ARBA00022840"/>
    </source>
</evidence>
<dbReference type="PANTHER" id="PTHR11817">
    <property type="entry name" value="PYRUVATE KINASE"/>
    <property type="match status" value="1"/>
</dbReference>
<keyword evidence="12 17" id="KW-0670">Pyruvate</keyword>
<keyword evidence="7" id="KW-0547">Nucleotide-binding</keyword>
<dbReference type="Pfam" id="PF02887">
    <property type="entry name" value="PK_C"/>
    <property type="match status" value="1"/>
</dbReference>
<feature type="domain" description="Pyruvate kinase barrel" evidence="15">
    <location>
        <begin position="12"/>
        <end position="333"/>
    </location>
</feature>
<dbReference type="NCBIfam" id="TIGR01064">
    <property type="entry name" value="pyruv_kin"/>
    <property type="match status" value="1"/>
</dbReference>
<dbReference type="SUPFAM" id="SSF51621">
    <property type="entry name" value="Phosphoenolpyruvate/pyruvate domain"/>
    <property type="match status" value="1"/>
</dbReference>
<evidence type="ECO:0000313" key="17">
    <source>
        <dbReference type="EMBL" id="MFC1850400.1"/>
    </source>
</evidence>
<dbReference type="GO" id="GO:0004743">
    <property type="term" value="F:pyruvate kinase activity"/>
    <property type="evidence" value="ECO:0007669"/>
    <property type="project" value="UniProtKB-EC"/>
</dbReference>
<evidence type="ECO:0000259" key="15">
    <source>
        <dbReference type="Pfam" id="PF00224"/>
    </source>
</evidence>
<dbReference type="SUPFAM" id="SSF52935">
    <property type="entry name" value="PK C-terminal domain-like"/>
    <property type="match status" value="1"/>
</dbReference>
<dbReference type="Gene3D" id="3.40.1380.20">
    <property type="entry name" value="Pyruvate kinase, C-terminal domain"/>
    <property type="match status" value="1"/>
</dbReference>
<evidence type="ECO:0000256" key="6">
    <source>
        <dbReference type="ARBA" id="ARBA00022723"/>
    </source>
</evidence>
<evidence type="ECO:0000256" key="13">
    <source>
        <dbReference type="NCBIfam" id="TIGR01064"/>
    </source>
</evidence>
<keyword evidence="8 14" id="KW-0418">Kinase</keyword>
<evidence type="ECO:0000256" key="1">
    <source>
        <dbReference type="ARBA" id="ARBA00001958"/>
    </source>
</evidence>
<evidence type="ECO:0000256" key="10">
    <source>
        <dbReference type="ARBA" id="ARBA00022842"/>
    </source>
</evidence>
<comment type="caution">
    <text evidence="17">The sequence shown here is derived from an EMBL/GenBank/DDBJ whole genome shotgun (WGS) entry which is preliminary data.</text>
</comment>
<dbReference type="InterPro" id="IPR001697">
    <property type="entry name" value="Pyr_Knase"/>
</dbReference>
<accession>A0ABV6YW19</accession>
<evidence type="ECO:0000256" key="11">
    <source>
        <dbReference type="ARBA" id="ARBA00023152"/>
    </source>
</evidence>
<keyword evidence="18" id="KW-1185">Reference proteome</keyword>
<proteinExistence type="inferred from homology"/>
<evidence type="ECO:0000256" key="12">
    <source>
        <dbReference type="ARBA" id="ARBA00023317"/>
    </source>
</evidence>
<evidence type="ECO:0000256" key="14">
    <source>
        <dbReference type="RuleBase" id="RU000504"/>
    </source>
</evidence>